<dbReference type="KEGG" id="nma:NMA1831"/>
<accession>A0A0U1RJS7</accession>
<dbReference type="EMBL" id="AL157959">
    <property type="protein sequence ID" value="CAM08952.1"/>
    <property type="molecule type" value="Genomic_DNA"/>
</dbReference>
<sequence>MAWKDTLLDAGFKGVTFDVIDDTLRGTHALAEHEYPFVQGADIEDTGVSAMDMALTAVLWGEDYEGRLQNLLNVLCETGAGELIHPIYGSVPDCVVADFEVAHNEENPDYCTVRMTFKQSVKAAPFFDRDLPIALADEVDFLADLAAWQGFEVFQTALNKIQKAQSRWNAFHATVLMVVGVLYGQVNGIFTGGLNLLNSPRVLVAELKSVFGALANMHNVGKSGLDGWRDMVGGVSKAAATPWQVSRGTEGSVAAVDLIQRAKPEDVAAFTALTATVGACALAEQAADILAVQLNEPTLTPVEISRLLADTRAALQRALAAQRILAMMLADETKADKLAYCLLRLYQTPVDSADDVYQRIEVAGLLPQAPYLETAAALTESLRNTAHKLQKQAFTVINMKPPLVQKTVTCDIGLHLLAFEWYGDYSRFGELLRLNPQIRHPNFIEKGTVLNAYAR</sequence>
<evidence type="ECO:0000313" key="2">
    <source>
        <dbReference type="EMBL" id="CAM08952.1"/>
    </source>
</evidence>
<dbReference type="EnsemblBacteria" id="CAM08952">
    <property type="protein sequence ID" value="CAM08952"/>
    <property type="gene ID" value="NMA1831"/>
</dbReference>
<name>A0A0U1RJS7_NEIMA</name>
<gene>
    <name evidence="2" type="ordered locus">NMA1831</name>
</gene>
<dbReference type="HOGENOM" id="CLU_050830_0_0_4"/>
<protein>
    <recommendedName>
        <fullName evidence="1">DNA circulation N-terminal domain-containing protein</fullName>
    </recommendedName>
</protein>
<proteinExistence type="predicted"/>
<feature type="domain" description="DNA circulation N-terminal" evidence="1">
    <location>
        <begin position="7"/>
        <end position="91"/>
    </location>
</feature>
<dbReference type="GeneID" id="93387752"/>
<dbReference type="Pfam" id="PF07157">
    <property type="entry name" value="DNA_circ_N"/>
    <property type="match status" value="1"/>
</dbReference>
<evidence type="ECO:0000313" key="3">
    <source>
        <dbReference type="Proteomes" id="UP000000626"/>
    </source>
</evidence>
<dbReference type="InterPro" id="IPR009826">
    <property type="entry name" value="DNA_circ_N"/>
</dbReference>
<evidence type="ECO:0000259" key="1">
    <source>
        <dbReference type="Pfam" id="PF07157"/>
    </source>
</evidence>
<dbReference type="AlphaFoldDB" id="A0A0U1RJS7"/>
<dbReference type="RefSeq" id="WP_002237236.1">
    <property type="nucleotide sequence ID" value="NC_003116.1"/>
</dbReference>
<dbReference type="Proteomes" id="UP000000626">
    <property type="component" value="Chromosome"/>
</dbReference>
<organism evidence="2 3">
    <name type="scientific">Neisseria meningitidis serogroup A / serotype 4A (strain DSM 15465 / Z2491)</name>
    <dbReference type="NCBI Taxonomy" id="122587"/>
    <lineage>
        <taxon>Bacteria</taxon>
        <taxon>Pseudomonadati</taxon>
        <taxon>Pseudomonadota</taxon>
        <taxon>Betaproteobacteria</taxon>
        <taxon>Neisseriales</taxon>
        <taxon>Neisseriaceae</taxon>
        <taxon>Neisseria</taxon>
    </lineage>
</organism>
<reference evidence="2 3" key="1">
    <citation type="journal article" date="2000" name="Nature">
        <title>Complete DNA sequence of a serogroup A strain of Neisseria meningitidis Z2491.</title>
        <authorList>
            <person name="Parkhill J."/>
            <person name="Achtman M."/>
            <person name="James K.D."/>
            <person name="Bentley S.D."/>
            <person name="Churcher C."/>
            <person name="Klee S.R."/>
            <person name="Morelli G."/>
            <person name="Basham D."/>
            <person name="Brown D."/>
            <person name="Chillingworth T."/>
            <person name="Davies R.M."/>
            <person name="Davis P."/>
            <person name="Devlin K."/>
            <person name="Feltwell T."/>
            <person name="Hamlin N."/>
            <person name="Holroyd S."/>
            <person name="Jagels K."/>
            <person name="Leather S."/>
            <person name="Moule S."/>
            <person name="Mungall K."/>
            <person name="Quail M.A."/>
            <person name="Rajandream M.A."/>
            <person name="Rutherford K.M."/>
            <person name="Simmonds M."/>
            <person name="Skelton J."/>
            <person name="Whitehead S."/>
            <person name="Spratt B.G."/>
            <person name="Barrell B.G."/>
        </authorList>
    </citation>
    <scope>NUCLEOTIDE SEQUENCE [LARGE SCALE GENOMIC DNA]</scope>
    <source>
        <strain evidence="3">DSM 15465 / Z2491</strain>
    </source>
</reference>